<dbReference type="InterPro" id="IPR052184">
    <property type="entry name" value="SDR_enzymes"/>
</dbReference>
<dbReference type="InterPro" id="IPR036291">
    <property type="entry name" value="NAD(P)-bd_dom_sf"/>
</dbReference>
<evidence type="ECO:0008006" key="4">
    <source>
        <dbReference type="Google" id="ProtNLM"/>
    </source>
</evidence>
<proteinExistence type="predicted"/>
<accession>W6MSJ1</accession>
<reference evidence="2" key="1">
    <citation type="submission" date="2013-12" db="EMBL/GenBank/DDBJ databases">
        <authorList>
            <person name="Genoscope - CEA"/>
        </authorList>
    </citation>
    <scope>NUCLEOTIDE SEQUENCE</scope>
    <source>
        <strain evidence="2">CBS 1993</strain>
    </source>
</reference>
<dbReference type="Pfam" id="PF00106">
    <property type="entry name" value="adh_short"/>
    <property type="match status" value="1"/>
</dbReference>
<dbReference type="PANTHER" id="PTHR45458:SF1">
    <property type="entry name" value="SHORT CHAIN DEHYDROGENASE"/>
    <property type="match status" value="1"/>
</dbReference>
<keyword evidence="1" id="KW-0521">NADP</keyword>
<dbReference type="EMBL" id="HG793129">
    <property type="protein sequence ID" value="CDK28182.1"/>
    <property type="molecule type" value="Genomic_DNA"/>
</dbReference>
<protein>
    <recommendedName>
        <fullName evidence="4">Ketoreductase (KR) domain-containing protein</fullName>
    </recommendedName>
</protein>
<dbReference type="InterPro" id="IPR002347">
    <property type="entry name" value="SDR_fam"/>
</dbReference>
<dbReference type="OrthoDB" id="4096546at2759"/>
<gene>
    <name evidence="2" type="ORF">KUCA_T00004164001</name>
</gene>
<reference evidence="2" key="2">
    <citation type="submission" date="2014-02" db="EMBL/GenBank/DDBJ databases">
        <title>Complete DNA sequence of /Kuraishia capsulata/ illustrates novel genomic features among budding yeasts (/Saccharomycotina/).</title>
        <authorList>
            <person name="Morales L."/>
            <person name="Noel B."/>
            <person name="Porcel B."/>
            <person name="Marcet-Houben M."/>
            <person name="Hullo M-F."/>
            <person name="Sacerdot C."/>
            <person name="Tekaia F."/>
            <person name="Leh-Louis V."/>
            <person name="Despons L."/>
            <person name="Khanna V."/>
            <person name="Aury J-M."/>
            <person name="Barbe V."/>
            <person name="Couloux A."/>
            <person name="Labadie K."/>
            <person name="Pelletier E."/>
            <person name="Souciet J-L."/>
            <person name="Boekhout T."/>
            <person name="Gabaldon T."/>
            <person name="Wincker P."/>
            <person name="Dujon B."/>
        </authorList>
    </citation>
    <scope>NUCLEOTIDE SEQUENCE</scope>
    <source>
        <strain evidence="2">CBS 1993</strain>
    </source>
</reference>
<dbReference type="AlphaFoldDB" id="W6MSJ1"/>
<dbReference type="HOGENOM" id="CLU_1970881_0_0_1"/>
<dbReference type="GeneID" id="34521560"/>
<dbReference type="STRING" id="1382522.W6MSJ1"/>
<evidence type="ECO:0000313" key="3">
    <source>
        <dbReference type="Proteomes" id="UP000019384"/>
    </source>
</evidence>
<evidence type="ECO:0000313" key="2">
    <source>
        <dbReference type="EMBL" id="CDK28182.1"/>
    </source>
</evidence>
<evidence type="ECO:0000256" key="1">
    <source>
        <dbReference type="ARBA" id="ARBA00022857"/>
    </source>
</evidence>
<sequence length="127" mass="13768">MDKFEPLLIKSKAPRVLNISSGLGSSTEALVNKWGNNEKFLFSYNASKAALNILSINIRNLWNSKNYGIKVVAVDPGYCATNLNGNSGPKEASKGAQAAFVAITTDNFEIPFIRSETNELVLEAAPF</sequence>
<dbReference type="SUPFAM" id="SSF51735">
    <property type="entry name" value="NAD(P)-binding Rossmann-fold domains"/>
    <property type="match status" value="1"/>
</dbReference>
<dbReference type="PANTHER" id="PTHR45458">
    <property type="entry name" value="SHORT-CHAIN DEHYDROGENASE/REDUCTASE SDR"/>
    <property type="match status" value="1"/>
</dbReference>
<organism evidence="2 3">
    <name type="scientific">Kuraishia capsulata CBS 1993</name>
    <dbReference type="NCBI Taxonomy" id="1382522"/>
    <lineage>
        <taxon>Eukaryota</taxon>
        <taxon>Fungi</taxon>
        <taxon>Dikarya</taxon>
        <taxon>Ascomycota</taxon>
        <taxon>Saccharomycotina</taxon>
        <taxon>Pichiomycetes</taxon>
        <taxon>Pichiales</taxon>
        <taxon>Pichiaceae</taxon>
        <taxon>Kuraishia</taxon>
    </lineage>
</organism>
<name>W6MSJ1_9ASCO</name>
<dbReference type="Gene3D" id="3.40.50.720">
    <property type="entry name" value="NAD(P)-binding Rossmann-like Domain"/>
    <property type="match status" value="1"/>
</dbReference>
<dbReference type="Proteomes" id="UP000019384">
    <property type="component" value="Unassembled WGS sequence"/>
</dbReference>
<dbReference type="PROSITE" id="PS00061">
    <property type="entry name" value="ADH_SHORT"/>
    <property type="match status" value="1"/>
</dbReference>
<dbReference type="GO" id="GO:0016616">
    <property type="term" value="F:oxidoreductase activity, acting on the CH-OH group of donors, NAD or NADP as acceptor"/>
    <property type="evidence" value="ECO:0007669"/>
    <property type="project" value="TreeGrafter"/>
</dbReference>
<dbReference type="InterPro" id="IPR020904">
    <property type="entry name" value="Sc_DH/Rdtase_CS"/>
</dbReference>
<dbReference type="RefSeq" id="XP_022460172.1">
    <property type="nucleotide sequence ID" value="XM_022600869.1"/>
</dbReference>
<keyword evidence="3" id="KW-1185">Reference proteome</keyword>